<keyword evidence="2" id="KW-0479">Metal-binding</keyword>
<dbReference type="InterPro" id="IPR012337">
    <property type="entry name" value="RNaseH-like_sf"/>
</dbReference>
<accession>S8F4U8</accession>
<keyword evidence="5" id="KW-0539">Nucleus</keyword>
<reference evidence="6 7" key="1">
    <citation type="journal article" date="2012" name="Science">
        <title>The Paleozoic origin of enzymatic lignin decomposition reconstructed from 31 fungal genomes.</title>
        <authorList>
            <person name="Floudas D."/>
            <person name="Binder M."/>
            <person name="Riley R."/>
            <person name="Barry K."/>
            <person name="Blanchette R.A."/>
            <person name="Henrissat B."/>
            <person name="Martinez A.T."/>
            <person name="Otillar R."/>
            <person name="Spatafora J.W."/>
            <person name="Yadav J.S."/>
            <person name="Aerts A."/>
            <person name="Benoit I."/>
            <person name="Boyd A."/>
            <person name="Carlson A."/>
            <person name="Copeland A."/>
            <person name="Coutinho P.M."/>
            <person name="de Vries R.P."/>
            <person name="Ferreira P."/>
            <person name="Findley K."/>
            <person name="Foster B."/>
            <person name="Gaskell J."/>
            <person name="Glotzer D."/>
            <person name="Gorecki P."/>
            <person name="Heitman J."/>
            <person name="Hesse C."/>
            <person name="Hori C."/>
            <person name="Igarashi K."/>
            <person name="Jurgens J.A."/>
            <person name="Kallen N."/>
            <person name="Kersten P."/>
            <person name="Kohler A."/>
            <person name="Kuees U."/>
            <person name="Kumar T.K.A."/>
            <person name="Kuo A."/>
            <person name="LaButti K."/>
            <person name="Larrondo L.F."/>
            <person name="Lindquist E."/>
            <person name="Ling A."/>
            <person name="Lombard V."/>
            <person name="Lucas S."/>
            <person name="Lundell T."/>
            <person name="Martin R."/>
            <person name="McLaughlin D.J."/>
            <person name="Morgenstern I."/>
            <person name="Morin E."/>
            <person name="Murat C."/>
            <person name="Nagy L.G."/>
            <person name="Nolan M."/>
            <person name="Ohm R.A."/>
            <person name="Patyshakuliyeva A."/>
            <person name="Rokas A."/>
            <person name="Ruiz-Duenas F.J."/>
            <person name="Sabat G."/>
            <person name="Salamov A."/>
            <person name="Samejima M."/>
            <person name="Schmutz J."/>
            <person name="Slot J.C."/>
            <person name="St John F."/>
            <person name="Stenlid J."/>
            <person name="Sun H."/>
            <person name="Sun S."/>
            <person name="Syed K."/>
            <person name="Tsang A."/>
            <person name="Wiebenga A."/>
            <person name="Young D."/>
            <person name="Pisabarro A."/>
            <person name="Eastwood D.C."/>
            <person name="Martin F."/>
            <person name="Cullen D."/>
            <person name="Grigoriev I.V."/>
            <person name="Hibbett D.S."/>
        </authorList>
    </citation>
    <scope>NUCLEOTIDE SEQUENCE</scope>
    <source>
        <strain evidence="7">FP-58527</strain>
    </source>
</reference>
<dbReference type="HOGENOM" id="CLU_099691_1_0_1"/>
<dbReference type="OrthoDB" id="3252425at2759"/>
<evidence type="ECO:0000256" key="5">
    <source>
        <dbReference type="ARBA" id="ARBA00023242"/>
    </source>
</evidence>
<evidence type="ECO:0000313" key="6">
    <source>
        <dbReference type="EMBL" id="EPS93984.1"/>
    </source>
</evidence>
<evidence type="ECO:0000256" key="1">
    <source>
        <dbReference type="ARBA" id="ARBA00004123"/>
    </source>
</evidence>
<feature type="non-terminal residue" evidence="6">
    <location>
        <position position="1"/>
    </location>
</feature>
<evidence type="ECO:0000313" key="7">
    <source>
        <dbReference type="Proteomes" id="UP000015241"/>
    </source>
</evidence>
<sequence length="172" mass="20030">QLRKISVTIHHSPTLLLPAWERAVEIVKLKLKKLPRDVRTRWNSTFRMLDVALEYRMAIERMTDAQANNLRRWELDEREWEIARQLRDILQVSSHFVGEDAPTLTDVIPSMDIIDERLATDTTNAELDPAIRIAIGCAKRTINHYYDKSDESAAYRISMSEYCITLLYACHS</sequence>
<keyword evidence="7" id="KW-1185">Reference proteome</keyword>
<dbReference type="GO" id="GO:0008270">
    <property type="term" value="F:zinc ion binding"/>
    <property type="evidence" value="ECO:0007669"/>
    <property type="project" value="UniProtKB-KW"/>
</dbReference>
<gene>
    <name evidence="6" type="ORF">FOMPIDRAFT_64674</name>
</gene>
<organism evidence="6 7">
    <name type="scientific">Fomitopsis schrenkii</name>
    <name type="common">Brown rot fungus</name>
    <dbReference type="NCBI Taxonomy" id="2126942"/>
    <lineage>
        <taxon>Eukaryota</taxon>
        <taxon>Fungi</taxon>
        <taxon>Dikarya</taxon>
        <taxon>Basidiomycota</taxon>
        <taxon>Agaricomycotina</taxon>
        <taxon>Agaricomycetes</taxon>
        <taxon>Polyporales</taxon>
        <taxon>Fomitopsis</taxon>
    </lineage>
</organism>
<proteinExistence type="predicted"/>
<evidence type="ECO:0000256" key="3">
    <source>
        <dbReference type="ARBA" id="ARBA00022771"/>
    </source>
</evidence>
<dbReference type="InParanoid" id="S8F4U8"/>
<dbReference type="SUPFAM" id="SSF53098">
    <property type="entry name" value="Ribonuclease H-like"/>
    <property type="match status" value="1"/>
</dbReference>
<dbReference type="PANTHER" id="PTHR46481">
    <property type="entry name" value="ZINC FINGER BED DOMAIN-CONTAINING PROTEIN 4"/>
    <property type="match status" value="1"/>
</dbReference>
<dbReference type="AlphaFoldDB" id="S8F4U8"/>
<comment type="subcellular location">
    <subcellularLocation>
        <location evidence="1">Nucleus</location>
    </subcellularLocation>
</comment>
<evidence type="ECO:0000256" key="2">
    <source>
        <dbReference type="ARBA" id="ARBA00022723"/>
    </source>
</evidence>
<evidence type="ECO:0000256" key="4">
    <source>
        <dbReference type="ARBA" id="ARBA00022833"/>
    </source>
</evidence>
<keyword evidence="4" id="KW-0862">Zinc</keyword>
<dbReference type="InterPro" id="IPR052035">
    <property type="entry name" value="ZnF_BED_domain_contain"/>
</dbReference>
<dbReference type="PANTHER" id="PTHR46481:SF10">
    <property type="entry name" value="ZINC FINGER BED DOMAIN-CONTAINING PROTEIN 39"/>
    <property type="match status" value="1"/>
</dbReference>
<protein>
    <submittedName>
        <fullName evidence="6">Uncharacterized protein</fullName>
    </submittedName>
</protein>
<dbReference type="EMBL" id="KE504249">
    <property type="protein sequence ID" value="EPS93984.1"/>
    <property type="molecule type" value="Genomic_DNA"/>
</dbReference>
<dbReference type="GO" id="GO:0005634">
    <property type="term" value="C:nucleus"/>
    <property type="evidence" value="ECO:0007669"/>
    <property type="project" value="UniProtKB-SubCell"/>
</dbReference>
<dbReference type="Proteomes" id="UP000015241">
    <property type="component" value="Unassembled WGS sequence"/>
</dbReference>
<keyword evidence="3" id="KW-0863">Zinc-finger</keyword>
<name>S8F4U8_FOMSC</name>